<dbReference type="STRING" id="1302685.SAMN05444408_12125"/>
<dbReference type="OrthoDB" id="280156at2"/>
<dbReference type="AlphaFoldDB" id="A0A1M5BPL1"/>
<dbReference type="InterPro" id="IPR038691">
    <property type="entry name" value="ComJ_sf"/>
</dbReference>
<accession>A0A1M5BPL1</accession>
<gene>
    <name evidence="1" type="ORF">SAMN05444408_12125</name>
</gene>
<proteinExistence type="predicted"/>
<keyword evidence="2" id="KW-1185">Reference proteome</keyword>
<organism evidence="1 2">
    <name type="scientific">Chryseobacterium takakiae</name>
    <dbReference type="NCBI Taxonomy" id="1302685"/>
    <lineage>
        <taxon>Bacteria</taxon>
        <taxon>Pseudomonadati</taxon>
        <taxon>Bacteroidota</taxon>
        <taxon>Flavobacteriia</taxon>
        <taxon>Flavobacteriales</taxon>
        <taxon>Weeksellaceae</taxon>
        <taxon>Chryseobacterium group</taxon>
        <taxon>Chryseobacterium</taxon>
    </lineage>
</organism>
<name>A0A1M5BPL1_9FLAO</name>
<evidence type="ECO:0000313" key="1">
    <source>
        <dbReference type="EMBL" id="SHF44381.1"/>
    </source>
</evidence>
<dbReference type="Proteomes" id="UP000184236">
    <property type="component" value="Unassembled WGS sequence"/>
</dbReference>
<evidence type="ECO:0000313" key="2">
    <source>
        <dbReference type="Proteomes" id="UP000184236"/>
    </source>
</evidence>
<dbReference type="Gene3D" id="2.60.34.30">
    <property type="entry name" value="Competence, DNA-entry nuclease inhibitor, ComJ"/>
    <property type="match status" value="1"/>
</dbReference>
<reference evidence="2" key="1">
    <citation type="submission" date="2016-11" db="EMBL/GenBank/DDBJ databases">
        <authorList>
            <person name="Varghese N."/>
            <person name="Submissions S."/>
        </authorList>
    </citation>
    <scope>NUCLEOTIDE SEQUENCE [LARGE SCALE GENOMIC DNA]</scope>
    <source>
        <strain evidence="2">DSM 26898</strain>
    </source>
</reference>
<dbReference type="RefSeq" id="WP_072886255.1">
    <property type="nucleotide sequence ID" value="NZ_FQVO01000021.1"/>
</dbReference>
<dbReference type="EMBL" id="FQVO01000021">
    <property type="protein sequence ID" value="SHF44381.1"/>
    <property type="molecule type" value="Genomic_DNA"/>
</dbReference>
<protein>
    <submittedName>
        <fullName evidence="1">Uncharacterized protein</fullName>
    </submittedName>
</protein>
<sequence length="152" mass="17505">MTKQHFKFNTQYHQFYIEDRGKAEKIKDFWTDEALKSRLALVKGGMAVSTESYGLINGEIEILDTSNTNIDYHKYDHIVEGGISIRSGELQILECPSSHIELSLKVEPGNYRVRIYSSNLASVVNDDGDDYYRIELWKSDEMKGKVLKQYGE</sequence>